<keyword evidence="3 5" id="KW-0418">Kinase</keyword>
<evidence type="ECO:0000256" key="1">
    <source>
        <dbReference type="ARBA" id="ARBA00022553"/>
    </source>
</evidence>
<name>A0A0S6UF83_NEOTH</name>
<gene>
    <name evidence="5" type="ORF">MTY_1625</name>
</gene>
<sequence>MAWQAREIISLLRWQRHDFLNHLQVISGYLQLKKNDRALAYLRQVIDQLEQVGRIMHLQEPALALTALARIEGAVARGISLEMKISTRMENLALEPGTARALWEAAWDLALALAGDGNTLRVELTSEAEGYRLLFYTPVPATLPAGAADILADLTRRQELPFTWQPETGKLSLIFKSR</sequence>
<dbReference type="Pfam" id="PF14689">
    <property type="entry name" value="SPOB_a"/>
    <property type="match status" value="1"/>
</dbReference>
<evidence type="ECO:0000313" key="5">
    <source>
        <dbReference type="EMBL" id="GAF26286.1"/>
    </source>
</evidence>
<feature type="domain" description="SpoOB alpha-helical" evidence="4">
    <location>
        <begin position="4"/>
        <end position="56"/>
    </location>
</feature>
<dbReference type="EMBL" id="DF238840">
    <property type="protein sequence ID" value="GAF26286.1"/>
    <property type="molecule type" value="Genomic_DNA"/>
</dbReference>
<reference evidence="5" key="1">
    <citation type="journal article" date="2014" name="Gene">
        <title>Genome-guided analysis of transformation efficiency and carbon dioxide assimilation by Moorella thermoacetica Y72.</title>
        <authorList>
            <person name="Tsukahara K."/>
            <person name="Kita A."/>
            <person name="Nakashimada Y."/>
            <person name="Hoshino T."/>
            <person name="Murakami K."/>
        </authorList>
    </citation>
    <scope>NUCLEOTIDE SEQUENCE [LARGE SCALE GENOMIC DNA]</scope>
    <source>
        <strain evidence="5">Y72</strain>
    </source>
</reference>
<dbReference type="Proteomes" id="UP000063718">
    <property type="component" value="Unassembled WGS sequence"/>
</dbReference>
<protein>
    <submittedName>
        <fullName evidence="5">Signal transduction histidine kinase regulating citrate/malate metabolism</fullName>
    </submittedName>
</protein>
<evidence type="ECO:0000256" key="2">
    <source>
        <dbReference type="ARBA" id="ARBA00022679"/>
    </source>
</evidence>
<dbReference type="InterPro" id="IPR016120">
    <property type="entry name" value="Sig_transdc_His_kin_SpoOB"/>
</dbReference>
<evidence type="ECO:0000259" key="4">
    <source>
        <dbReference type="Pfam" id="PF14689"/>
    </source>
</evidence>
<dbReference type="RefSeq" id="WP_025773985.1">
    <property type="nucleotide sequence ID" value="NZ_DF238840.1"/>
</dbReference>
<dbReference type="InterPro" id="IPR039506">
    <property type="entry name" value="SPOB_a"/>
</dbReference>
<dbReference type="SUPFAM" id="SSF55890">
    <property type="entry name" value="Sporulation response regulatory protein Spo0B"/>
    <property type="match status" value="1"/>
</dbReference>
<keyword evidence="2" id="KW-0808">Transferase</keyword>
<accession>A0A0S6UF83</accession>
<proteinExistence type="predicted"/>
<organism evidence="5">
    <name type="scientific">Moorella thermoacetica Y72</name>
    <dbReference type="NCBI Taxonomy" id="1325331"/>
    <lineage>
        <taxon>Bacteria</taxon>
        <taxon>Bacillati</taxon>
        <taxon>Bacillota</taxon>
        <taxon>Clostridia</taxon>
        <taxon>Neomoorellales</taxon>
        <taxon>Neomoorellaceae</taxon>
        <taxon>Neomoorella</taxon>
    </lineage>
</organism>
<keyword evidence="1" id="KW-0597">Phosphoprotein</keyword>
<evidence type="ECO:0000256" key="3">
    <source>
        <dbReference type="ARBA" id="ARBA00022777"/>
    </source>
</evidence>
<dbReference type="GO" id="GO:0000155">
    <property type="term" value="F:phosphorelay sensor kinase activity"/>
    <property type="evidence" value="ECO:0007669"/>
    <property type="project" value="InterPro"/>
</dbReference>
<dbReference type="AlphaFoldDB" id="A0A0S6UF83"/>
<dbReference type="Gene3D" id="1.10.287.130">
    <property type="match status" value="1"/>
</dbReference>